<feature type="region of interest" description="Disordered" evidence="1">
    <location>
        <begin position="71"/>
        <end position="160"/>
    </location>
</feature>
<reference evidence="3" key="1">
    <citation type="submission" date="2022-11" db="UniProtKB">
        <authorList>
            <consortium name="WormBaseParasite"/>
        </authorList>
    </citation>
    <scope>IDENTIFICATION</scope>
</reference>
<feature type="compositionally biased region" description="Polar residues" evidence="1">
    <location>
        <begin position="111"/>
        <end position="132"/>
    </location>
</feature>
<accession>A0A915NPY9</accession>
<evidence type="ECO:0000256" key="1">
    <source>
        <dbReference type="SAM" id="MobiDB-lite"/>
    </source>
</evidence>
<evidence type="ECO:0000313" key="3">
    <source>
        <dbReference type="WBParaSite" id="scf7180000419322.g3649"/>
    </source>
</evidence>
<keyword evidence="2" id="KW-1185">Reference proteome</keyword>
<feature type="compositionally biased region" description="Low complexity" evidence="1">
    <location>
        <begin position="133"/>
        <end position="142"/>
    </location>
</feature>
<dbReference type="AlphaFoldDB" id="A0A915NPY9"/>
<name>A0A915NPY9_9BILA</name>
<dbReference type="WBParaSite" id="scf7180000419322.g3649">
    <property type="protein sequence ID" value="scf7180000419322.g3649"/>
    <property type="gene ID" value="scf7180000419322.g3649"/>
</dbReference>
<organism evidence="2 3">
    <name type="scientific">Meloidogyne floridensis</name>
    <dbReference type="NCBI Taxonomy" id="298350"/>
    <lineage>
        <taxon>Eukaryota</taxon>
        <taxon>Metazoa</taxon>
        <taxon>Ecdysozoa</taxon>
        <taxon>Nematoda</taxon>
        <taxon>Chromadorea</taxon>
        <taxon>Rhabditida</taxon>
        <taxon>Tylenchina</taxon>
        <taxon>Tylenchomorpha</taxon>
        <taxon>Tylenchoidea</taxon>
        <taxon>Meloidogynidae</taxon>
        <taxon>Meloidogyninae</taxon>
        <taxon>Meloidogyne</taxon>
    </lineage>
</organism>
<dbReference type="FunFam" id="2.60.40.1170:FF:000016">
    <property type="entry name" value="AP-1 complex subunit mu"/>
    <property type="match status" value="1"/>
</dbReference>
<protein>
    <submittedName>
        <fullName evidence="3">Uncharacterized protein</fullName>
    </submittedName>
</protein>
<evidence type="ECO:0000313" key="2">
    <source>
        <dbReference type="Proteomes" id="UP000887560"/>
    </source>
</evidence>
<sequence length="160" mass="18252">MPETFMPQSELEFTMPLAIVSNTVARSVGVEQHEDSDRVEKFVRYLAKFHYRIDNDYIQCPDLDVEDVVVEQPQQSTDDKNEEDEAVVNEPYGGYRIELPDDNIQQQQQIPSTAPQDWNQPESENIKRNTNLSKSSSSGSSDSGRKAFPVIQIDMKGYGY</sequence>
<proteinExistence type="predicted"/>
<dbReference type="Proteomes" id="UP000887560">
    <property type="component" value="Unplaced"/>
</dbReference>